<dbReference type="Proteomes" id="UP000749309">
    <property type="component" value="Unassembled WGS sequence"/>
</dbReference>
<dbReference type="AlphaFoldDB" id="A0A9P4YGH9"/>
<organism evidence="2 3">
    <name type="scientific">Trichophyton interdigitale</name>
    <dbReference type="NCBI Taxonomy" id="101480"/>
    <lineage>
        <taxon>Eukaryota</taxon>
        <taxon>Fungi</taxon>
        <taxon>Dikarya</taxon>
        <taxon>Ascomycota</taxon>
        <taxon>Pezizomycotina</taxon>
        <taxon>Eurotiomycetes</taxon>
        <taxon>Eurotiomycetidae</taxon>
        <taxon>Onygenales</taxon>
        <taxon>Arthrodermataceae</taxon>
        <taxon>Trichophyton</taxon>
    </lineage>
</organism>
<evidence type="ECO:0000313" key="2">
    <source>
        <dbReference type="EMBL" id="KAF3896509.1"/>
    </source>
</evidence>
<dbReference type="EMBL" id="JAAQVJ010000070">
    <property type="protein sequence ID" value="KAF3896509.1"/>
    <property type="molecule type" value="Genomic_DNA"/>
</dbReference>
<accession>A0A9P4YGH9</accession>
<protein>
    <submittedName>
        <fullName evidence="2">Uncharacterized protein</fullName>
    </submittedName>
</protein>
<comment type="caution">
    <text evidence="2">The sequence shown here is derived from an EMBL/GenBank/DDBJ whole genome shotgun (WGS) entry which is preliminary data.</text>
</comment>
<reference evidence="2" key="1">
    <citation type="submission" date="2020-03" db="EMBL/GenBank/DDBJ databases">
        <title>Whole Genome Sequence of Trichophyton interdigitale from India.</title>
        <authorList>
            <person name="Kumar P."/>
        </authorList>
    </citation>
    <scope>NUCLEOTIDE SEQUENCE</scope>
    <source>
        <strain evidence="2">UCMS-IGIB-CI14</strain>
    </source>
</reference>
<sequence>MGGGAQRWRRASHAHDGVRELNEYPIQFIGGVSSVKISRPRDVQSESMLNMIFTQFTRLMPLMELSMTAAVELFDLPALVKSLATRASAMGSSQPSAMLDFPRPPYAPPQEQNASLAEA</sequence>
<proteinExistence type="predicted"/>
<name>A0A9P4YGH9_9EURO</name>
<feature type="compositionally biased region" description="Polar residues" evidence="1">
    <location>
        <begin position="110"/>
        <end position="119"/>
    </location>
</feature>
<evidence type="ECO:0000256" key="1">
    <source>
        <dbReference type="SAM" id="MobiDB-lite"/>
    </source>
</evidence>
<evidence type="ECO:0000313" key="3">
    <source>
        <dbReference type="Proteomes" id="UP000749309"/>
    </source>
</evidence>
<gene>
    <name evidence="2" type="ORF">GY632_2766</name>
</gene>
<feature type="region of interest" description="Disordered" evidence="1">
    <location>
        <begin position="93"/>
        <end position="119"/>
    </location>
</feature>